<keyword evidence="2" id="KW-1185">Reference proteome</keyword>
<sequence length="149" mass="16559">MRGKERSSYGVPLRHCALSVVANLNIKVSVGCMLQVGHDCARDGVNVCKRGSLISWWGPICTLLNLSDPSSTYLLRLRHSNVETQPCNAVGLMIPPFPPLDTCHETYYIMRNKYILFINPQVLELSFIVHMNGSLDAILIFSLLGISVI</sequence>
<protein>
    <submittedName>
        <fullName evidence="1">Uncharacterized protein</fullName>
    </submittedName>
</protein>
<dbReference type="AlphaFoldDB" id="A0A5J9WQY3"/>
<gene>
    <name evidence="1" type="ORF">EJB05_01725</name>
</gene>
<evidence type="ECO:0000313" key="2">
    <source>
        <dbReference type="Proteomes" id="UP000324897"/>
    </source>
</evidence>
<dbReference type="EMBL" id="RWGY01000002">
    <property type="protein sequence ID" value="TVU50356.1"/>
    <property type="molecule type" value="Genomic_DNA"/>
</dbReference>
<proteinExistence type="predicted"/>
<dbReference type="Proteomes" id="UP000324897">
    <property type="component" value="Chromosome 6"/>
</dbReference>
<name>A0A5J9WQY3_9POAL</name>
<reference evidence="1 2" key="1">
    <citation type="journal article" date="2019" name="Sci. Rep.">
        <title>A high-quality genome of Eragrostis curvula grass provides insights into Poaceae evolution and supports new strategies to enhance forage quality.</title>
        <authorList>
            <person name="Carballo J."/>
            <person name="Santos B.A.C.M."/>
            <person name="Zappacosta D."/>
            <person name="Garbus I."/>
            <person name="Selva J.P."/>
            <person name="Gallo C.A."/>
            <person name="Diaz A."/>
            <person name="Albertini E."/>
            <person name="Caccamo M."/>
            <person name="Echenique V."/>
        </authorList>
    </citation>
    <scope>NUCLEOTIDE SEQUENCE [LARGE SCALE GENOMIC DNA]</scope>
    <source>
        <strain evidence="2">cv. Victoria</strain>
        <tissue evidence="1">Leaf</tissue>
    </source>
</reference>
<dbReference type="Gramene" id="TVU50356">
    <property type="protein sequence ID" value="TVU50356"/>
    <property type="gene ID" value="EJB05_01725"/>
</dbReference>
<evidence type="ECO:0000313" key="1">
    <source>
        <dbReference type="EMBL" id="TVU50356.1"/>
    </source>
</evidence>
<feature type="non-terminal residue" evidence="1">
    <location>
        <position position="1"/>
    </location>
</feature>
<accession>A0A5J9WQY3</accession>
<comment type="caution">
    <text evidence="1">The sequence shown here is derived from an EMBL/GenBank/DDBJ whole genome shotgun (WGS) entry which is preliminary data.</text>
</comment>
<organism evidence="1 2">
    <name type="scientific">Eragrostis curvula</name>
    <name type="common">weeping love grass</name>
    <dbReference type="NCBI Taxonomy" id="38414"/>
    <lineage>
        <taxon>Eukaryota</taxon>
        <taxon>Viridiplantae</taxon>
        <taxon>Streptophyta</taxon>
        <taxon>Embryophyta</taxon>
        <taxon>Tracheophyta</taxon>
        <taxon>Spermatophyta</taxon>
        <taxon>Magnoliopsida</taxon>
        <taxon>Liliopsida</taxon>
        <taxon>Poales</taxon>
        <taxon>Poaceae</taxon>
        <taxon>PACMAD clade</taxon>
        <taxon>Chloridoideae</taxon>
        <taxon>Eragrostideae</taxon>
        <taxon>Eragrostidinae</taxon>
        <taxon>Eragrostis</taxon>
    </lineage>
</organism>